<feature type="domain" description="Centrosomal protein of 76 kDa C-terminal" evidence="4">
    <location>
        <begin position="594"/>
        <end position="710"/>
    </location>
</feature>
<dbReference type="EMBL" id="GEEE01011853">
    <property type="protein sequence ID" value="JAP51372.1"/>
    <property type="molecule type" value="Transcribed_RNA"/>
</dbReference>
<dbReference type="Pfam" id="PF24656">
    <property type="entry name" value="CEPT76_peptidase"/>
    <property type="match status" value="1"/>
</dbReference>
<dbReference type="EMBL" id="GEEE01009416">
    <property type="protein sequence ID" value="JAP53809.1"/>
    <property type="molecule type" value="Transcribed_RNA"/>
</dbReference>
<dbReference type="InterPro" id="IPR056288">
    <property type="entry name" value="CEP76_C"/>
</dbReference>
<comment type="subcellular location">
    <subcellularLocation>
        <location evidence="1">Cytoplasm</location>
        <location evidence="1">Cytoskeleton</location>
        <location evidence="1">Microtubule organizing center</location>
        <location evidence="1">Centrosome</location>
    </subcellularLocation>
</comment>
<evidence type="ECO:0000256" key="1">
    <source>
        <dbReference type="ARBA" id="ARBA00004300"/>
    </source>
</evidence>
<protein>
    <submittedName>
        <fullName evidence="6">Centrosomal protein of</fullName>
    </submittedName>
</protein>
<keyword evidence="2" id="KW-0963">Cytoplasm</keyword>
<evidence type="ECO:0000313" key="7">
    <source>
        <dbReference type="EMBL" id="JAP61766.1"/>
    </source>
</evidence>
<feature type="domain" description="CEP76/DRC7 peptidase-like" evidence="5">
    <location>
        <begin position="377"/>
        <end position="529"/>
    </location>
</feature>
<evidence type="ECO:0000259" key="4">
    <source>
        <dbReference type="Pfam" id="PF24652"/>
    </source>
</evidence>
<evidence type="ECO:0000313" key="6">
    <source>
        <dbReference type="EMBL" id="JAP51372.1"/>
    </source>
</evidence>
<dbReference type="Pfam" id="PF24652">
    <property type="entry name" value="CEP76_C"/>
    <property type="match status" value="1"/>
</dbReference>
<dbReference type="InterPro" id="IPR052299">
    <property type="entry name" value="CEP76"/>
</dbReference>
<evidence type="ECO:0000259" key="5">
    <source>
        <dbReference type="Pfam" id="PF24656"/>
    </source>
</evidence>
<dbReference type="GO" id="GO:0005813">
    <property type="term" value="C:centrosome"/>
    <property type="evidence" value="ECO:0007669"/>
    <property type="project" value="UniProtKB-SubCell"/>
</dbReference>
<reference evidence="7" key="1">
    <citation type="submission" date="2016-01" db="EMBL/GenBank/DDBJ databases">
        <title>Reference transcriptome for the parasite Schistocephalus solidus: insights into the molecular evolution of parasitism.</title>
        <authorList>
            <person name="Hebert F.O."/>
            <person name="Grambauer S."/>
            <person name="Barber I."/>
            <person name="Landry C.R."/>
            <person name="Aubin-Horth N."/>
        </authorList>
    </citation>
    <scope>NUCLEOTIDE SEQUENCE</scope>
</reference>
<name>A0A0V0J883_SCHSO</name>
<sequence>MQLNQLRTQIDELLQSPDLRTQIKRAIECNDTSALASTQESSHHHYQQDILLTKLRNAGIVDRLLNALGGSSPRRISHPEITTQRLSEFTTNDRATLCIELLTAKALLCNLSDRKPSNEGSLSDSTLVFYLALGRHRFQSQRFPCSVDLDLNQVFQIDLDSFVSFKTAKPLTAEALLADKATNLPLQLTCVKLRKDGRRYLVSSNFIDWKKHVYLAAPTDINIENSAWTRKMLVELSSVGSEVQLTAGLLEIRVGVHLLPAASSAITQQKSVSILPPGNFVTAHFALEDSTREERSRSFAQYGRTWWQEYCLLQRGAFKGRMVKMYALDENGRAQFVTRFIHPLSDERCLGTVGRAVRFVACIPCSPWSTVGAAHQDIWCTGLSLISRNRGSVADHANLLCSILLGFGLAAYVAIGIRAEGSCSHANSGPPQDADKPPYYAWVIVFDDFRKEEVVIFDAVSGGRLWHISGVPWDWGNSKSTSASDSPIGPSDSIDCIYNHREFYANIQPTTSISSISLNLRDSKSWRPFAAEAMDLLFVDGSLALQRLLPPSIDTTAVSELLETQLKDTATKWRRNQLLLTARPGFDEVFMETATPWDDALAQLLLPMLFDFENEAQTQEVVLIPGRRDFKFVSAAVKNYVPSGYTFKAYPIQLLHHDASRALISALKSPVCQDILTCTGTDLRLAVRAQVFAYAETAVVSWCIFACVYKS</sequence>
<dbReference type="EMBL" id="GEEE01001459">
    <property type="protein sequence ID" value="JAP61766.1"/>
    <property type="molecule type" value="Transcribed_RNA"/>
</dbReference>
<gene>
    <name evidence="6" type="primary">CEP76</name>
    <name evidence="7" type="ORF">TR153344</name>
</gene>
<dbReference type="InterPro" id="IPR028926">
    <property type="entry name" value="CEP76-C2"/>
</dbReference>
<accession>A0A0V0J883</accession>
<evidence type="ECO:0000259" key="3">
    <source>
        <dbReference type="Pfam" id="PF15627"/>
    </source>
</evidence>
<dbReference type="EMBL" id="GEEE01004546">
    <property type="protein sequence ID" value="JAP58679.1"/>
    <property type="molecule type" value="Transcribed_RNA"/>
</dbReference>
<organism evidence="7">
    <name type="scientific">Schistocephalus solidus</name>
    <name type="common">Tapeworm</name>
    <dbReference type="NCBI Taxonomy" id="70667"/>
    <lineage>
        <taxon>Eukaryota</taxon>
        <taxon>Metazoa</taxon>
        <taxon>Spiralia</taxon>
        <taxon>Lophotrochozoa</taxon>
        <taxon>Platyhelminthes</taxon>
        <taxon>Cestoda</taxon>
        <taxon>Eucestoda</taxon>
        <taxon>Diphyllobothriidea</taxon>
        <taxon>Diphyllobothriidae</taxon>
        <taxon>Schistocephalus</taxon>
    </lineage>
</organism>
<dbReference type="PANTHER" id="PTHR46436">
    <property type="entry name" value="CENTROSOMAL PROTEIN OF 76 KDA"/>
    <property type="match status" value="1"/>
</dbReference>
<dbReference type="AlphaFoldDB" id="A0A0V0J883"/>
<dbReference type="Pfam" id="PF15627">
    <property type="entry name" value="CEP76-C2"/>
    <property type="match status" value="1"/>
</dbReference>
<proteinExistence type="predicted"/>
<dbReference type="InterPro" id="IPR056290">
    <property type="entry name" value="CEPT76/DRC7_peptidase-like_dom"/>
</dbReference>
<evidence type="ECO:0000256" key="2">
    <source>
        <dbReference type="ARBA" id="ARBA00022490"/>
    </source>
</evidence>
<dbReference type="PANTHER" id="PTHR46436:SF1">
    <property type="entry name" value="CENTROSOMAL PROTEIN OF 76 KDA"/>
    <property type="match status" value="1"/>
</dbReference>
<feature type="domain" description="CEP76 C2" evidence="3">
    <location>
        <begin position="94"/>
        <end position="261"/>
    </location>
</feature>